<reference evidence="1" key="1">
    <citation type="submission" date="2022-07" db="EMBL/GenBank/DDBJ databases">
        <authorList>
            <person name="Trinca V."/>
            <person name="Uliana J.V.C."/>
            <person name="Torres T.T."/>
            <person name="Ward R.J."/>
            <person name="Monesi N."/>
        </authorList>
    </citation>
    <scope>NUCLEOTIDE SEQUENCE</scope>
    <source>
        <strain evidence="1">HSMRA1968</strain>
        <tissue evidence="1">Whole embryos</tissue>
    </source>
</reference>
<keyword evidence="2" id="KW-1185">Reference proteome</keyword>
<dbReference type="Proteomes" id="UP001151699">
    <property type="component" value="Chromosome C"/>
</dbReference>
<evidence type="ECO:0000313" key="1">
    <source>
        <dbReference type="EMBL" id="KAJ6634986.1"/>
    </source>
</evidence>
<protein>
    <submittedName>
        <fullName evidence="1">Uncharacterized protein</fullName>
    </submittedName>
</protein>
<dbReference type="AlphaFoldDB" id="A0A9Q0MNI4"/>
<accession>A0A9Q0MNI4</accession>
<gene>
    <name evidence="1" type="ORF">Bhyg_13568</name>
</gene>
<name>A0A9Q0MNI4_9DIPT</name>
<evidence type="ECO:0000313" key="2">
    <source>
        <dbReference type="Proteomes" id="UP001151699"/>
    </source>
</evidence>
<organism evidence="1 2">
    <name type="scientific">Pseudolycoriella hygida</name>
    <dbReference type="NCBI Taxonomy" id="35572"/>
    <lineage>
        <taxon>Eukaryota</taxon>
        <taxon>Metazoa</taxon>
        <taxon>Ecdysozoa</taxon>
        <taxon>Arthropoda</taxon>
        <taxon>Hexapoda</taxon>
        <taxon>Insecta</taxon>
        <taxon>Pterygota</taxon>
        <taxon>Neoptera</taxon>
        <taxon>Endopterygota</taxon>
        <taxon>Diptera</taxon>
        <taxon>Nematocera</taxon>
        <taxon>Sciaroidea</taxon>
        <taxon>Sciaridae</taxon>
        <taxon>Pseudolycoriella</taxon>
    </lineage>
</organism>
<dbReference type="EMBL" id="WJQU01000004">
    <property type="protein sequence ID" value="KAJ6634986.1"/>
    <property type="molecule type" value="Genomic_DNA"/>
</dbReference>
<comment type="caution">
    <text evidence="1">The sequence shown here is derived from an EMBL/GenBank/DDBJ whole genome shotgun (WGS) entry which is preliminary data.</text>
</comment>
<proteinExistence type="predicted"/>
<sequence>MYLNHSSFYRKSSSFHFTRLPSHKPTSLCLLCLAFRPVDSIDLIFGAAEFVQILFSVECTAYSESNLILKSQWILLRHNNGRKFHKNDVQISIENTDTNAPTIIRKMVPGPNIVPTINIPCIGNWCSFTMKRHYFNDVNGMFFPSIRKLHIEFDKKFSHHRNDMRVMDNGMSQTSCTFVKSGHMISPVACPNNDNIFRIFIKNRFLGLLENRMCTAINKNVDLARTPAQSITTNTKINVNNFNICLNDSNRFVSTAEPPRCFFIRRRIIVVGMHNNRHLSQILFLKIRVNKFFYKKKTFERSDRMKNNTEINFDSKAVNKNLMKFDFYYLDEEELNFFYIQRKRRSFVWYGSGITYIYNKISSITATMQKSGRFTFQHSSVIQSFKMRAYYSSYRNGGISMDLSSLNEKREIRYILQFDLHKFNVTYAHHSYTPCGAI</sequence>